<organism evidence="2 3">
    <name type="scientific">Kibdelosporangium lantanae</name>
    <dbReference type="NCBI Taxonomy" id="1497396"/>
    <lineage>
        <taxon>Bacteria</taxon>
        <taxon>Bacillati</taxon>
        <taxon>Actinomycetota</taxon>
        <taxon>Actinomycetes</taxon>
        <taxon>Pseudonocardiales</taxon>
        <taxon>Pseudonocardiaceae</taxon>
        <taxon>Kibdelosporangium</taxon>
    </lineage>
</organism>
<proteinExistence type="predicted"/>
<comment type="caution">
    <text evidence="2">The sequence shown here is derived from an EMBL/GenBank/DDBJ whole genome shotgun (WGS) entry which is preliminary data.</text>
</comment>
<dbReference type="SUPFAM" id="SSF48317">
    <property type="entry name" value="Acid phosphatase/Vanadium-dependent haloperoxidase"/>
    <property type="match status" value="1"/>
</dbReference>
<protein>
    <submittedName>
        <fullName evidence="2">Phosphatidic acid phosphatase</fullName>
    </submittedName>
</protein>
<gene>
    <name evidence="2" type="ORF">ACFQ1S_42650</name>
</gene>
<feature type="transmembrane region" description="Helical" evidence="1">
    <location>
        <begin position="5"/>
        <end position="22"/>
    </location>
</feature>
<evidence type="ECO:0000313" key="2">
    <source>
        <dbReference type="EMBL" id="MFD1051790.1"/>
    </source>
</evidence>
<dbReference type="Proteomes" id="UP001597045">
    <property type="component" value="Unassembled WGS sequence"/>
</dbReference>
<dbReference type="EMBL" id="JBHTIS010003872">
    <property type="protein sequence ID" value="MFD1051790.1"/>
    <property type="molecule type" value="Genomic_DNA"/>
</dbReference>
<keyword evidence="3" id="KW-1185">Reference proteome</keyword>
<feature type="transmembrane region" description="Helical" evidence="1">
    <location>
        <begin position="53"/>
        <end position="75"/>
    </location>
</feature>
<reference evidence="3" key="1">
    <citation type="journal article" date="2019" name="Int. J. Syst. Evol. Microbiol.">
        <title>The Global Catalogue of Microorganisms (GCM) 10K type strain sequencing project: providing services to taxonomists for standard genome sequencing and annotation.</title>
        <authorList>
            <consortium name="The Broad Institute Genomics Platform"/>
            <consortium name="The Broad Institute Genome Sequencing Center for Infectious Disease"/>
            <person name="Wu L."/>
            <person name="Ma J."/>
        </authorList>
    </citation>
    <scope>NUCLEOTIDE SEQUENCE [LARGE SCALE GENOMIC DNA]</scope>
    <source>
        <strain evidence="3">JCM 31486</strain>
    </source>
</reference>
<dbReference type="InterPro" id="IPR036938">
    <property type="entry name" value="PAP2/HPO_sf"/>
</dbReference>
<evidence type="ECO:0000313" key="3">
    <source>
        <dbReference type="Proteomes" id="UP001597045"/>
    </source>
</evidence>
<name>A0ABW3MRG4_9PSEU</name>
<accession>A0ABW3MRG4</accession>
<keyword evidence="1" id="KW-0472">Membrane</keyword>
<feature type="transmembrane region" description="Helical" evidence="1">
    <location>
        <begin position="121"/>
        <end position="140"/>
    </location>
</feature>
<feature type="non-terminal residue" evidence="2">
    <location>
        <position position="147"/>
    </location>
</feature>
<keyword evidence="1" id="KW-1133">Transmembrane helix</keyword>
<keyword evidence="1" id="KW-0812">Transmembrane</keyword>
<feature type="transmembrane region" description="Helical" evidence="1">
    <location>
        <begin position="82"/>
        <end position="101"/>
    </location>
</feature>
<sequence>MKTAGIWGVGLVAAFLLLGLWVRDTTPWIDTEVADAVGTTYFNDQTVNVLTDILGPVFAIVAAVALAAAVVVMWIKDRNWEAGVLIRCLVVLLACRTLSFFKEVFGRLRPRVYPEYAFPSGHTTSVACVAFTAVLIAAWFSRRALPW</sequence>
<evidence type="ECO:0000256" key="1">
    <source>
        <dbReference type="SAM" id="Phobius"/>
    </source>
</evidence>